<evidence type="ECO:0000256" key="3">
    <source>
        <dbReference type="ARBA" id="ARBA00022748"/>
    </source>
</evidence>
<protein>
    <submittedName>
        <fullName evidence="9">Cytochrome c biogenesis protein</fullName>
    </submittedName>
</protein>
<keyword evidence="2 7" id="KW-0812">Transmembrane</keyword>
<feature type="region of interest" description="Disordered" evidence="6">
    <location>
        <begin position="506"/>
        <end position="527"/>
    </location>
</feature>
<evidence type="ECO:0000256" key="2">
    <source>
        <dbReference type="ARBA" id="ARBA00022692"/>
    </source>
</evidence>
<keyword evidence="10" id="KW-1185">Reference proteome</keyword>
<keyword evidence="3" id="KW-0201">Cytochrome c-type biogenesis</keyword>
<dbReference type="AlphaFoldDB" id="A0A542ZTU9"/>
<dbReference type="GO" id="GO:0016020">
    <property type="term" value="C:membrane"/>
    <property type="evidence" value="ECO:0007669"/>
    <property type="project" value="UniProtKB-SubCell"/>
</dbReference>
<dbReference type="EMBL" id="VFOS01000001">
    <property type="protein sequence ID" value="TQL63783.1"/>
    <property type="molecule type" value="Genomic_DNA"/>
</dbReference>
<feature type="transmembrane region" description="Helical" evidence="7">
    <location>
        <begin position="448"/>
        <end position="468"/>
    </location>
</feature>
<feature type="transmembrane region" description="Helical" evidence="7">
    <location>
        <begin position="82"/>
        <end position="101"/>
    </location>
</feature>
<evidence type="ECO:0000259" key="8">
    <source>
        <dbReference type="Pfam" id="PF05140"/>
    </source>
</evidence>
<sequence>MSESTVVAGLGWRGWLRFIWRQLTSMRVALMLLMLLAVAAIPGSIIPQRMANPTGYQRYLQDHPDRVDLLNRLQLFDVYTSVWFSAIYLLLFISLIGCIIPRIRVHARALRQAPPRAPRNFERMPVHVASAGVSVDVDEASARALRFLRRPRLTGRFRTAISNQEGAIVVGGESGYLRETGNLLFHVALVGILISVALGQLFHYRGQVILVQGKGFANAQVDYDTFESGAWFDPASMSSFNMTLDDFDAQFRTSDAQAQDFTAHVTITRDGAPAQKQIKVNHPLNIDGAKIYLQGNGYAPEVSVTDADGNVAFAGAIPFISRDSVYTSQGTIKVPDVTSGEQFGLVGYLLPTADQTESGAWRSLFPELLDPALVLTVWRGDLGLDDGIPQNVYQLDTASMTQSLDGANPVTLVVRPGQTVDLPDGLGQFTFEGVKRFVALDLRHDPSLTYVLVSALAAVAGLGLSLFIPRRRMWVRITADSIEAAGISRTDDGGLERAVRSLAEAAAPLAPDSADPKQPKNSNLEGQ</sequence>
<evidence type="ECO:0000313" key="10">
    <source>
        <dbReference type="Proteomes" id="UP000315389"/>
    </source>
</evidence>
<evidence type="ECO:0000256" key="4">
    <source>
        <dbReference type="ARBA" id="ARBA00022989"/>
    </source>
</evidence>
<name>A0A542ZTU9_RARFA</name>
<dbReference type="RefSeq" id="WP_246045947.1">
    <property type="nucleotide sequence ID" value="NZ_BAAASV010000002.1"/>
</dbReference>
<feature type="transmembrane region" description="Helical" evidence="7">
    <location>
        <begin position="28"/>
        <end position="46"/>
    </location>
</feature>
<dbReference type="Proteomes" id="UP000315389">
    <property type="component" value="Unassembled WGS sequence"/>
</dbReference>
<gene>
    <name evidence="9" type="ORF">FB461_0259</name>
</gene>
<comment type="caution">
    <text evidence="9">The sequence shown here is derived from an EMBL/GenBank/DDBJ whole genome shotgun (WGS) entry which is preliminary data.</text>
</comment>
<feature type="domain" description="ResB-like" evidence="8">
    <location>
        <begin position="26"/>
        <end position="499"/>
    </location>
</feature>
<organism evidence="9 10">
    <name type="scientific">Rarobacter faecitabidus</name>
    <dbReference type="NCBI Taxonomy" id="13243"/>
    <lineage>
        <taxon>Bacteria</taxon>
        <taxon>Bacillati</taxon>
        <taxon>Actinomycetota</taxon>
        <taxon>Actinomycetes</taxon>
        <taxon>Micrococcales</taxon>
        <taxon>Rarobacteraceae</taxon>
        <taxon>Rarobacter</taxon>
    </lineage>
</organism>
<evidence type="ECO:0000256" key="1">
    <source>
        <dbReference type="ARBA" id="ARBA00004141"/>
    </source>
</evidence>
<evidence type="ECO:0000256" key="6">
    <source>
        <dbReference type="SAM" id="MobiDB-lite"/>
    </source>
</evidence>
<accession>A0A542ZTU9</accession>
<proteinExistence type="predicted"/>
<dbReference type="InterPro" id="IPR023494">
    <property type="entry name" value="Cyt_c_bgen_Ccs1/CcsB/ResB"/>
</dbReference>
<reference evidence="9 10" key="1">
    <citation type="submission" date="2019-06" db="EMBL/GenBank/DDBJ databases">
        <title>Sequencing the genomes of 1000 actinobacteria strains.</title>
        <authorList>
            <person name="Klenk H.-P."/>
        </authorList>
    </citation>
    <scope>NUCLEOTIDE SEQUENCE [LARGE SCALE GENOMIC DNA]</scope>
    <source>
        <strain evidence="9 10">DSM 4813</strain>
    </source>
</reference>
<comment type="subcellular location">
    <subcellularLocation>
        <location evidence="1">Membrane</location>
        <topology evidence="1">Multi-pass membrane protein</topology>
    </subcellularLocation>
</comment>
<dbReference type="Pfam" id="PF05140">
    <property type="entry name" value="ResB"/>
    <property type="match status" value="1"/>
</dbReference>
<dbReference type="PANTHER" id="PTHR31566">
    <property type="entry name" value="CYTOCHROME C BIOGENESIS PROTEIN CCS1, CHLOROPLASTIC"/>
    <property type="match status" value="1"/>
</dbReference>
<evidence type="ECO:0000256" key="5">
    <source>
        <dbReference type="ARBA" id="ARBA00023136"/>
    </source>
</evidence>
<dbReference type="GO" id="GO:0017004">
    <property type="term" value="P:cytochrome complex assembly"/>
    <property type="evidence" value="ECO:0007669"/>
    <property type="project" value="UniProtKB-KW"/>
</dbReference>
<evidence type="ECO:0000313" key="9">
    <source>
        <dbReference type="EMBL" id="TQL63783.1"/>
    </source>
</evidence>
<feature type="transmembrane region" description="Helical" evidence="7">
    <location>
        <begin position="183"/>
        <end position="202"/>
    </location>
</feature>
<dbReference type="PANTHER" id="PTHR31566:SF0">
    <property type="entry name" value="CYTOCHROME C BIOGENESIS PROTEIN CCS1, CHLOROPLASTIC"/>
    <property type="match status" value="1"/>
</dbReference>
<keyword evidence="5 7" id="KW-0472">Membrane</keyword>
<keyword evidence="4 7" id="KW-1133">Transmembrane helix</keyword>
<evidence type="ECO:0000256" key="7">
    <source>
        <dbReference type="SAM" id="Phobius"/>
    </source>
</evidence>
<dbReference type="InterPro" id="IPR007816">
    <property type="entry name" value="ResB-like_domain"/>
</dbReference>